<dbReference type="EMBL" id="FLYE01000048">
    <property type="protein sequence ID" value="SCA58325.1"/>
    <property type="molecule type" value="Genomic_DNA"/>
</dbReference>
<dbReference type="PANTHER" id="PTHR10846:SF8">
    <property type="entry name" value="INNER MEMBRANE PROTEIN YRBG"/>
    <property type="match status" value="1"/>
</dbReference>
<comment type="subcellular location">
    <subcellularLocation>
        <location evidence="1">Membrane</location>
        <topology evidence="1">Multi-pass membrane protein</topology>
    </subcellularLocation>
</comment>
<dbReference type="InterPro" id="IPR004481">
    <property type="entry name" value="K/Na/Ca-exchanger"/>
</dbReference>
<keyword evidence="2 5" id="KW-0812">Transmembrane</keyword>
<keyword evidence="8" id="KW-1185">Reference proteome</keyword>
<feature type="transmembrane region" description="Helical" evidence="5">
    <location>
        <begin position="98"/>
        <end position="118"/>
    </location>
</feature>
<organism evidence="7 8">
    <name type="scientific">Candidatus Terasakiella magnetica</name>
    <dbReference type="NCBI Taxonomy" id="1867952"/>
    <lineage>
        <taxon>Bacteria</taxon>
        <taxon>Pseudomonadati</taxon>
        <taxon>Pseudomonadota</taxon>
        <taxon>Alphaproteobacteria</taxon>
        <taxon>Rhodospirillales</taxon>
        <taxon>Terasakiellaceae</taxon>
        <taxon>Terasakiella</taxon>
    </lineage>
</organism>
<proteinExistence type="predicted"/>
<reference evidence="7 8" key="1">
    <citation type="submission" date="2016-07" db="EMBL/GenBank/DDBJ databases">
        <authorList>
            <person name="Lefevre C.T."/>
        </authorList>
    </citation>
    <scope>NUCLEOTIDE SEQUENCE [LARGE SCALE GENOMIC DNA]</scope>
    <source>
        <strain evidence="7">PR1</strain>
    </source>
</reference>
<evidence type="ECO:0000256" key="2">
    <source>
        <dbReference type="ARBA" id="ARBA00022692"/>
    </source>
</evidence>
<keyword evidence="4 5" id="KW-0472">Membrane</keyword>
<feature type="transmembrane region" description="Helical" evidence="5">
    <location>
        <begin position="299"/>
        <end position="317"/>
    </location>
</feature>
<feature type="domain" description="Sodium/calcium exchanger membrane region" evidence="6">
    <location>
        <begin position="3"/>
        <end position="143"/>
    </location>
</feature>
<dbReference type="OrthoDB" id="9794225at2"/>
<sequence length="326" mass="34469">MMYLYIAIGFFLLLGGAEFLVKGSVGLARRIGVSPLVIGMTVVALGTSAPEFVVSLDAALENAAGIATGNIIGSNIANILLILGVTALIKPIKGDPSAIMRDGIILLSCSAVFTFLCAQGVLGMNAGMVLFGLFIAFLGYSYWRERHGDDPEAAELHQHEADEIESPENVWVMVLMTLGGIGAVVLGAELLVDGGTEVARQYGVSEEVIGLTMIAIGTSLPELAASGMAAIRGHTDVALGNVIGSNLFNILGVLGAVAMIQELPVAQQLLDFDLWVMMGATILLIPFMVTRWELSRKEGLFFAASYVTYIAVQAYGVERVLEMVSL</sequence>
<dbReference type="AlphaFoldDB" id="A0A1C3RM42"/>
<evidence type="ECO:0000259" key="6">
    <source>
        <dbReference type="Pfam" id="PF01699"/>
    </source>
</evidence>
<protein>
    <submittedName>
        <fullName evidence="7">Sodium/calcium exchanger</fullName>
    </submittedName>
</protein>
<feature type="transmembrane region" description="Helical" evidence="5">
    <location>
        <begin position="35"/>
        <end position="60"/>
    </location>
</feature>
<gene>
    <name evidence="7" type="primary">yrbG</name>
    <name evidence="7" type="ORF">MTBPR1_90172</name>
</gene>
<dbReference type="GO" id="GO:0005886">
    <property type="term" value="C:plasma membrane"/>
    <property type="evidence" value="ECO:0007669"/>
    <property type="project" value="TreeGrafter"/>
</dbReference>
<feature type="transmembrane region" description="Helical" evidence="5">
    <location>
        <begin position="238"/>
        <end position="260"/>
    </location>
</feature>
<name>A0A1C3RM42_9PROT</name>
<dbReference type="RefSeq" id="WP_069190322.1">
    <property type="nucleotide sequence ID" value="NZ_FLYE01000048.1"/>
</dbReference>
<accession>A0A1C3RM42</accession>
<feature type="transmembrane region" description="Helical" evidence="5">
    <location>
        <begin position="125"/>
        <end position="143"/>
    </location>
</feature>
<dbReference type="InterPro" id="IPR004837">
    <property type="entry name" value="NaCa_Exmemb"/>
</dbReference>
<dbReference type="GO" id="GO:0005262">
    <property type="term" value="F:calcium channel activity"/>
    <property type="evidence" value="ECO:0007669"/>
    <property type="project" value="TreeGrafter"/>
</dbReference>
<feature type="transmembrane region" description="Helical" evidence="5">
    <location>
        <begin position="170"/>
        <end position="192"/>
    </location>
</feature>
<dbReference type="PANTHER" id="PTHR10846">
    <property type="entry name" value="SODIUM/POTASSIUM/CALCIUM EXCHANGER"/>
    <property type="match status" value="1"/>
</dbReference>
<evidence type="ECO:0000313" key="7">
    <source>
        <dbReference type="EMBL" id="SCA58325.1"/>
    </source>
</evidence>
<dbReference type="Proteomes" id="UP000231658">
    <property type="component" value="Unassembled WGS sequence"/>
</dbReference>
<dbReference type="STRING" id="1867952.MTBPR1_90172"/>
<evidence type="ECO:0000256" key="5">
    <source>
        <dbReference type="SAM" id="Phobius"/>
    </source>
</evidence>
<dbReference type="Pfam" id="PF01699">
    <property type="entry name" value="Na_Ca_ex"/>
    <property type="match status" value="2"/>
</dbReference>
<evidence type="ECO:0000313" key="8">
    <source>
        <dbReference type="Proteomes" id="UP000231658"/>
    </source>
</evidence>
<evidence type="ECO:0000256" key="1">
    <source>
        <dbReference type="ARBA" id="ARBA00004141"/>
    </source>
</evidence>
<evidence type="ECO:0000256" key="4">
    <source>
        <dbReference type="ARBA" id="ARBA00023136"/>
    </source>
</evidence>
<evidence type="ECO:0000256" key="3">
    <source>
        <dbReference type="ARBA" id="ARBA00022989"/>
    </source>
</evidence>
<dbReference type="InterPro" id="IPR044880">
    <property type="entry name" value="NCX_ion-bd_dom_sf"/>
</dbReference>
<feature type="transmembrane region" description="Helical" evidence="5">
    <location>
        <begin position="272"/>
        <end position="292"/>
    </location>
</feature>
<feature type="transmembrane region" description="Helical" evidence="5">
    <location>
        <begin position="72"/>
        <end position="92"/>
    </location>
</feature>
<dbReference type="NCBIfam" id="TIGR00367">
    <property type="entry name" value="calcium/sodium antiporter"/>
    <property type="match status" value="1"/>
</dbReference>
<keyword evidence="3 5" id="KW-1133">Transmembrane helix</keyword>
<dbReference type="GO" id="GO:0006874">
    <property type="term" value="P:intracellular calcium ion homeostasis"/>
    <property type="evidence" value="ECO:0007669"/>
    <property type="project" value="TreeGrafter"/>
</dbReference>
<feature type="domain" description="Sodium/calcium exchanger membrane region" evidence="6">
    <location>
        <begin position="174"/>
        <end position="313"/>
    </location>
</feature>
<dbReference type="GO" id="GO:0008273">
    <property type="term" value="F:calcium, potassium:sodium antiporter activity"/>
    <property type="evidence" value="ECO:0007669"/>
    <property type="project" value="TreeGrafter"/>
</dbReference>
<dbReference type="Gene3D" id="1.20.1420.30">
    <property type="entry name" value="NCX, central ion-binding region"/>
    <property type="match status" value="1"/>
</dbReference>